<feature type="region of interest" description="Disordered" evidence="1">
    <location>
        <begin position="118"/>
        <end position="146"/>
    </location>
</feature>
<reference evidence="2" key="1">
    <citation type="submission" date="2020-05" db="EMBL/GenBank/DDBJ databases">
        <authorList>
            <person name="Chiriac C."/>
            <person name="Salcher M."/>
            <person name="Ghai R."/>
            <person name="Kavagutti S V."/>
        </authorList>
    </citation>
    <scope>NUCLEOTIDE SEQUENCE</scope>
</reference>
<dbReference type="AlphaFoldDB" id="A0A6J7QL32"/>
<dbReference type="EMBL" id="CAFBPR010000034">
    <property type="protein sequence ID" value="CAB5018408.1"/>
    <property type="molecule type" value="Genomic_DNA"/>
</dbReference>
<protein>
    <submittedName>
        <fullName evidence="2">Unannotated protein</fullName>
    </submittedName>
</protein>
<proteinExistence type="predicted"/>
<accession>A0A6J7QL32</accession>
<feature type="compositionally biased region" description="Polar residues" evidence="1">
    <location>
        <begin position="118"/>
        <end position="139"/>
    </location>
</feature>
<organism evidence="2">
    <name type="scientific">freshwater metagenome</name>
    <dbReference type="NCBI Taxonomy" id="449393"/>
    <lineage>
        <taxon>unclassified sequences</taxon>
        <taxon>metagenomes</taxon>
        <taxon>ecological metagenomes</taxon>
    </lineage>
</organism>
<name>A0A6J7QL32_9ZZZZ</name>
<evidence type="ECO:0000313" key="2">
    <source>
        <dbReference type="EMBL" id="CAB5018408.1"/>
    </source>
</evidence>
<sequence>MRDATNWPIRPKPTIPKVFSNNSAPVYLDLAHFPFLRAACAGEIDRAQASNNPIASSAAETIFEVGAFTTITPAAVAAGISTLSNPTPARAITFKPFATEIASASIFVADRINTASTPLDNAESSSARSAPLQLRTSKSGPRASNVAGLNSSAIRTTGLATRCISLFVIIFICSFNP</sequence>
<gene>
    <name evidence="2" type="ORF">UFOPK4125_00298</name>
</gene>
<evidence type="ECO:0000256" key="1">
    <source>
        <dbReference type="SAM" id="MobiDB-lite"/>
    </source>
</evidence>